<evidence type="ECO:0000313" key="2">
    <source>
        <dbReference type="EnsemblPlants" id="MELO3C032040.2.1"/>
    </source>
</evidence>
<name>A0A9I9ED02_CUCME</name>
<dbReference type="EnsemblPlants" id="MELO3C032040.2.1">
    <property type="protein sequence ID" value="MELO3C032040.2.1"/>
    <property type="gene ID" value="MELO3C032040.2"/>
</dbReference>
<feature type="compositionally biased region" description="Low complexity" evidence="1">
    <location>
        <begin position="155"/>
        <end position="165"/>
    </location>
</feature>
<accession>A0A9I9ED02</accession>
<organism evidence="2">
    <name type="scientific">Cucumis melo</name>
    <name type="common">Muskmelon</name>
    <dbReference type="NCBI Taxonomy" id="3656"/>
    <lineage>
        <taxon>Eukaryota</taxon>
        <taxon>Viridiplantae</taxon>
        <taxon>Streptophyta</taxon>
        <taxon>Embryophyta</taxon>
        <taxon>Tracheophyta</taxon>
        <taxon>Spermatophyta</taxon>
        <taxon>Magnoliopsida</taxon>
        <taxon>eudicotyledons</taxon>
        <taxon>Gunneridae</taxon>
        <taxon>Pentapetalae</taxon>
        <taxon>rosids</taxon>
        <taxon>fabids</taxon>
        <taxon>Cucurbitales</taxon>
        <taxon>Cucurbitaceae</taxon>
        <taxon>Benincaseae</taxon>
        <taxon>Cucumis</taxon>
    </lineage>
</organism>
<proteinExistence type="predicted"/>
<feature type="region of interest" description="Disordered" evidence="1">
    <location>
        <begin position="149"/>
        <end position="184"/>
    </location>
</feature>
<sequence>MENLVEEKVKVKYNYSGFVPASIQIKDDFGQVHIIQIVPPPKNRWLIERNARIHGTFRSGATRDFDEFNFFLETFRFIEFHAIPSKNLGEKFQGNFTNIINAIEANHTKTKDYNSSCSDFNFFDSILSRKRREKGKSIMNIYDKNQRKSLRRKVSFSSPQSLHSYSSHKESRKQSKLNSPQEDQ</sequence>
<dbReference type="Gramene" id="MELO3C032040.2.1">
    <property type="protein sequence ID" value="MELO3C032040.2.1"/>
    <property type="gene ID" value="MELO3C032040.2"/>
</dbReference>
<evidence type="ECO:0000256" key="1">
    <source>
        <dbReference type="SAM" id="MobiDB-lite"/>
    </source>
</evidence>
<protein>
    <submittedName>
        <fullName evidence="2">Uncharacterized protein</fullName>
    </submittedName>
</protein>
<dbReference type="AlphaFoldDB" id="A0A9I9ED02"/>
<reference evidence="2" key="1">
    <citation type="submission" date="2023-03" db="UniProtKB">
        <authorList>
            <consortium name="EnsemblPlants"/>
        </authorList>
    </citation>
    <scope>IDENTIFICATION</scope>
</reference>